<feature type="region of interest" description="Disordered" evidence="1">
    <location>
        <begin position="133"/>
        <end position="180"/>
    </location>
</feature>
<reference evidence="2" key="1">
    <citation type="journal article" date="2010" name="Nucleic Acids Res.">
        <title>Two novel families of plasmids from hyperthermophilic archaea encoding new families of replication proteins.</title>
        <authorList>
            <person name="Soler N."/>
            <person name="Marguet E."/>
            <person name="Cortez D."/>
            <person name="Desnoues N."/>
            <person name="Keller J."/>
            <person name="van Tilbeurgh H."/>
            <person name="Sezonov G."/>
            <person name="Forterre P."/>
        </authorList>
    </citation>
    <scope>NUCLEOTIDE SEQUENCE</scope>
    <source>
        <strain evidence="2">12/1</strain>
        <plasmid evidence="2">pP12-1</plasmid>
    </source>
</reference>
<proteinExistence type="predicted"/>
<geneLocation type="plasmid" evidence="2">
    <name>pP12-1</name>
</geneLocation>
<organism evidence="2">
    <name type="scientific">Pyrococcus sp. 12/1</name>
    <dbReference type="NCBI Taxonomy" id="758582"/>
    <lineage>
        <taxon>Archaea</taxon>
        <taxon>Methanobacteriati</taxon>
        <taxon>Methanobacteriota</taxon>
        <taxon>Thermococci</taxon>
        <taxon>Thermococcales</taxon>
        <taxon>Thermococcaceae</taxon>
        <taxon>Pyrococcus</taxon>
    </lineage>
</organism>
<protein>
    <submittedName>
        <fullName evidence="2">p12-15p</fullName>
    </submittedName>
</protein>
<feature type="compositionally biased region" description="Low complexity" evidence="1">
    <location>
        <begin position="155"/>
        <end position="171"/>
    </location>
</feature>
<evidence type="ECO:0000313" key="2">
    <source>
        <dbReference type="EMBL" id="ADF80222.1"/>
    </source>
</evidence>
<name>D6MY21_9EURY</name>
<evidence type="ECO:0000256" key="1">
    <source>
        <dbReference type="SAM" id="MobiDB-lite"/>
    </source>
</evidence>
<keyword evidence="2" id="KW-0614">Plasmid</keyword>
<dbReference type="CDD" id="cd22231">
    <property type="entry name" value="RHH_NikR_HicB-like"/>
    <property type="match status" value="1"/>
</dbReference>
<dbReference type="EMBL" id="GU056178">
    <property type="protein sequence ID" value="ADF80222.1"/>
    <property type="molecule type" value="Genomic_DNA"/>
</dbReference>
<dbReference type="RefSeq" id="WP_013087939.1">
    <property type="nucleotide sequence ID" value="NC_014110.1"/>
</dbReference>
<sequence>MPAETSKTKIISIRMPKEYLLVADALIEAGFFRNRTELTIAAYHELIRKFAPLIYAYLKTKEKYGVPSSPEEFGKFFVDFIDKTVEVVSKTAPEDITDSFYFIVAAKLWDLDRHSPEVLEKLVKAYEDLRSKRITQNSPRPGVHPHAGHSKTQADSSSDGESSTTNSGGESPTDKAGVSP</sequence>
<dbReference type="AlphaFoldDB" id="D6MY21"/>
<accession>D6MY21</accession>
<gene>
    <name evidence="2" type="ORF">p12-15</name>
</gene>